<evidence type="ECO:0000313" key="4">
    <source>
        <dbReference type="Proteomes" id="UP000646523"/>
    </source>
</evidence>
<dbReference type="Pfam" id="PF02515">
    <property type="entry name" value="CoA_transf_3"/>
    <property type="match status" value="1"/>
</dbReference>
<dbReference type="GO" id="GO:0016740">
    <property type="term" value="F:transferase activity"/>
    <property type="evidence" value="ECO:0007669"/>
    <property type="project" value="UniProtKB-KW"/>
</dbReference>
<accession>A0A918DMI3</accession>
<dbReference type="InterPro" id="IPR050509">
    <property type="entry name" value="CoA-transferase_III"/>
</dbReference>
<comment type="similarity">
    <text evidence="1">Belongs to the CoA-transferase III family.</text>
</comment>
<gene>
    <name evidence="3" type="ORF">GCM10012289_40010</name>
</gene>
<dbReference type="PANTHER" id="PTHR48228:SF6">
    <property type="entry name" value="L-CARNITINE COA-TRANSFERASE"/>
    <property type="match status" value="1"/>
</dbReference>
<dbReference type="InterPro" id="IPR023606">
    <property type="entry name" value="CoA-Trfase_III_dom_1_sf"/>
</dbReference>
<keyword evidence="2 3" id="KW-0808">Transferase</keyword>
<proteinExistence type="inferred from homology"/>
<keyword evidence="4" id="KW-1185">Reference proteome</keyword>
<evidence type="ECO:0000313" key="3">
    <source>
        <dbReference type="EMBL" id="GGO72295.1"/>
    </source>
</evidence>
<dbReference type="RefSeq" id="WP_189125637.1">
    <property type="nucleotide sequence ID" value="NZ_BMNH01000011.1"/>
</dbReference>
<dbReference type="PANTHER" id="PTHR48228">
    <property type="entry name" value="SUCCINYL-COA--D-CITRAMALATE COA-TRANSFERASE"/>
    <property type="match status" value="1"/>
</dbReference>
<dbReference type="EMBL" id="BMNH01000011">
    <property type="protein sequence ID" value="GGO72295.1"/>
    <property type="molecule type" value="Genomic_DNA"/>
</dbReference>
<dbReference type="InterPro" id="IPR044855">
    <property type="entry name" value="CoA-Trfase_III_dom3_sf"/>
</dbReference>
<reference evidence="3" key="1">
    <citation type="journal article" date="2014" name="Int. J. Syst. Evol. Microbiol.">
        <title>Complete genome sequence of Corynebacterium casei LMG S-19264T (=DSM 44701T), isolated from a smear-ripened cheese.</title>
        <authorList>
            <consortium name="US DOE Joint Genome Institute (JGI-PGF)"/>
            <person name="Walter F."/>
            <person name="Albersmeier A."/>
            <person name="Kalinowski J."/>
            <person name="Ruckert C."/>
        </authorList>
    </citation>
    <scope>NUCLEOTIDE SEQUENCE</scope>
    <source>
        <strain evidence="3">CGMCC 4.7368</strain>
    </source>
</reference>
<dbReference type="Gene3D" id="3.30.1540.10">
    <property type="entry name" value="formyl-coa transferase, domain 3"/>
    <property type="match status" value="1"/>
</dbReference>
<dbReference type="InterPro" id="IPR003673">
    <property type="entry name" value="CoA-Trfase_fam_III"/>
</dbReference>
<dbReference type="AlphaFoldDB" id="A0A918DMI3"/>
<organism evidence="3 4">
    <name type="scientific">Nonomuraea cavernae</name>
    <dbReference type="NCBI Taxonomy" id="2045107"/>
    <lineage>
        <taxon>Bacteria</taxon>
        <taxon>Bacillati</taxon>
        <taxon>Actinomycetota</taxon>
        <taxon>Actinomycetes</taxon>
        <taxon>Streptosporangiales</taxon>
        <taxon>Streptosporangiaceae</taxon>
        <taxon>Nonomuraea</taxon>
    </lineage>
</organism>
<dbReference type="Gene3D" id="3.40.50.10540">
    <property type="entry name" value="Crotonobetainyl-coa:carnitine coa-transferase, domain 1"/>
    <property type="match status" value="1"/>
</dbReference>
<name>A0A918DMI3_9ACTN</name>
<evidence type="ECO:0000256" key="1">
    <source>
        <dbReference type="ARBA" id="ARBA00008383"/>
    </source>
</evidence>
<sequence length="398" mass="42643">MEDGPLTGLRVLDASTILAGPLCCQILGDQGAEVIKIEHPVNGDGMRGHGPSKDGVPLWWKEISRNKRALGVSLSAPEGADILLRLAVTADVLVENFRPGTLERWGLGPEALHEANPRLVIVRITGFGQRGPYAARAGFGTLAEAMSGFAHLTGEAGGPPTLPAFGLADSICGIAASSATMMALWARQRTGRGEVVDLSLIEPIMAAVGPGPTVYDQLGVVGRRQGNRSSNNAPRNTYLCKDGGWVAVSTSAQRIAERVLTLVGHPEVIDEPWFASGRERAEHADLLDSYVGSWIAERTRDEVMAEFERVGAAVAPVYSARDLVEDPHVRATGMLTHVEDEDLGPVLMHNVMWRMTGAPGRIRFTGRPLGADTDGILLDELGFDAETVEDLRTRRVIA</sequence>
<reference evidence="3" key="2">
    <citation type="submission" date="2020-09" db="EMBL/GenBank/DDBJ databases">
        <authorList>
            <person name="Sun Q."/>
            <person name="Zhou Y."/>
        </authorList>
    </citation>
    <scope>NUCLEOTIDE SEQUENCE</scope>
    <source>
        <strain evidence="3">CGMCC 4.7368</strain>
    </source>
</reference>
<protein>
    <submittedName>
        <fullName evidence="3">CoA transferase</fullName>
    </submittedName>
</protein>
<dbReference type="Proteomes" id="UP000646523">
    <property type="component" value="Unassembled WGS sequence"/>
</dbReference>
<evidence type="ECO:0000256" key="2">
    <source>
        <dbReference type="ARBA" id="ARBA00022679"/>
    </source>
</evidence>
<dbReference type="SUPFAM" id="SSF89796">
    <property type="entry name" value="CoA-transferase family III (CaiB/BaiF)"/>
    <property type="match status" value="1"/>
</dbReference>
<comment type="caution">
    <text evidence="3">The sequence shown here is derived from an EMBL/GenBank/DDBJ whole genome shotgun (WGS) entry which is preliminary data.</text>
</comment>